<gene>
    <name evidence="2" type="primary">20203389</name>
    <name evidence="1" type="ORF">HELRODRAFT_170864</name>
</gene>
<dbReference type="EMBL" id="KB096275">
    <property type="protein sequence ID" value="ESO06842.1"/>
    <property type="molecule type" value="Genomic_DNA"/>
</dbReference>
<dbReference type="AlphaFoldDB" id="T1F3J0"/>
<evidence type="ECO:0000313" key="2">
    <source>
        <dbReference type="EnsemblMetazoa" id="HelroP170864"/>
    </source>
</evidence>
<organism evidence="2 3">
    <name type="scientific">Helobdella robusta</name>
    <name type="common">Californian leech</name>
    <dbReference type="NCBI Taxonomy" id="6412"/>
    <lineage>
        <taxon>Eukaryota</taxon>
        <taxon>Metazoa</taxon>
        <taxon>Spiralia</taxon>
        <taxon>Lophotrochozoa</taxon>
        <taxon>Annelida</taxon>
        <taxon>Clitellata</taxon>
        <taxon>Hirudinea</taxon>
        <taxon>Rhynchobdellida</taxon>
        <taxon>Glossiphoniidae</taxon>
        <taxon>Helobdella</taxon>
    </lineage>
</organism>
<proteinExistence type="predicted"/>
<dbReference type="Proteomes" id="UP000015101">
    <property type="component" value="Unassembled WGS sequence"/>
</dbReference>
<dbReference type="EnsemblMetazoa" id="HelroT170864">
    <property type="protein sequence ID" value="HelroP170864"/>
    <property type="gene ID" value="HelroG170864"/>
</dbReference>
<dbReference type="CTD" id="20203389"/>
<keyword evidence="3" id="KW-1185">Reference proteome</keyword>
<sequence>MHKAQITLKTLDYHKYRSIIISGEDDELERCSKEVRAFYEIVRTLRTRKKSFKVTTNHSIENDNDASSFDHNNVKTTTSNVNDGFTSDRQRLMSICGYYKLMTEARRVAPIDVKLKSGWWGASKSQIDAGKVKIAGLKLELTVICNVSMQEELLMKQKESAELQNLRSIEASKVKNGKIATSPTSTSSKTSLKFQSVIDTGSEINFSKLIDGHPSIYALQHKRLPCFQYIGYSDHVLQTMHDLLTLAFEAEVSGALVAALLTSISSDWRFHFLPLKCENEDESMDV</sequence>
<reference evidence="3" key="1">
    <citation type="submission" date="2012-12" db="EMBL/GenBank/DDBJ databases">
        <authorList>
            <person name="Hellsten U."/>
            <person name="Grimwood J."/>
            <person name="Chapman J.A."/>
            <person name="Shapiro H."/>
            <person name="Aerts A."/>
            <person name="Otillar R.P."/>
            <person name="Terry A.Y."/>
            <person name="Boore J.L."/>
            <person name="Simakov O."/>
            <person name="Marletaz F."/>
            <person name="Cho S.-J."/>
            <person name="Edsinger-Gonzales E."/>
            <person name="Havlak P."/>
            <person name="Kuo D.-H."/>
            <person name="Larsson T."/>
            <person name="Lv J."/>
            <person name="Arendt D."/>
            <person name="Savage R."/>
            <person name="Osoegawa K."/>
            <person name="de Jong P."/>
            <person name="Lindberg D.R."/>
            <person name="Seaver E.C."/>
            <person name="Weisblat D.A."/>
            <person name="Putnam N.H."/>
            <person name="Grigoriev I.V."/>
            <person name="Rokhsar D.S."/>
        </authorList>
    </citation>
    <scope>NUCLEOTIDE SEQUENCE</scope>
</reference>
<dbReference type="RefSeq" id="XP_009014938.1">
    <property type="nucleotide sequence ID" value="XM_009016690.1"/>
</dbReference>
<dbReference type="InParanoid" id="T1F3J0"/>
<accession>T1F3J0</accession>
<protein>
    <submittedName>
        <fullName evidence="1 2">Uncharacterized protein</fullName>
    </submittedName>
</protein>
<reference evidence="2" key="3">
    <citation type="submission" date="2015-06" db="UniProtKB">
        <authorList>
            <consortium name="EnsemblMetazoa"/>
        </authorList>
    </citation>
    <scope>IDENTIFICATION</scope>
</reference>
<dbReference type="HOGENOM" id="CLU_974118_0_0_1"/>
<dbReference type="EMBL" id="AMQM01003696">
    <property type="status" value="NOT_ANNOTATED_CDS"/>
    <property type="molecule type" value="Genomic_DNA"/>
</dbReference>
<evidence type="ECO:0000313" key="3">
    <source>
        <dbReference type="Proteomes" id="UP000015101"/>
    </source>
</evidence>
<reference evidence="1 3" key="2">
    <citation type="journal article" date="2013" name="Nature">
        <title>Insights into bilaterian evolution from three spiralian genomes.</title>
        <authorList>
            <person name="Simakov O."/>
            <person name="Marletaz F."/>
            <person name="Cho S.J."/>
            <person name="Edsinger-Gonzales E."/>
            <person name="Havlak P."/>
            <person name="Hellsten U."/>
            <person name="Kuo D.H."/>
            <person name="Larsson T."/>
            <person name="Lv J."/>
            <person name="Arendt D."/>
            <person name="Savage R."/>
            <person name="Osoegawa K."/>
            <person name="de Jong P."/>
            <person name="Grimwood J."/>
            <person name="Chapman J.A."/>
            <person name="Shapiro H."/>
            <person name="Aerts A."/>
            <person name="Otillar R.P."/>
            <person name="Terry A.Y."/>
            <person name="Boore J.L."/>
            <person name="Grigoriev I.V."/>
            <person name="Lindberg D.R."/>
            <person name="Seaver E.C."/>
            <person name="Weisblat D.A."/>
            <person name="Putnam N.H."/>
            <person name="Rokhsar D.S."/>
        </authorList>
    </citation>
    <scope>NUCLEOTIDE SEQUENCE</scope>
</reference>
<dbReference type="GeneID" id="20203389"/>
<name>T1F3J0_HELRO</name>
<dbReference type="KEGG" id="hro:HELRODRAFT_170864"/>
<evidence type="ECO:0000313" key="1">
    <source>
        <dbReference type="EMBL" id="ESO06842.1"/>
    </source>
</evidence>